<keyword evidence="3" id="KW-0804">Transcription</keyword>
<keyword evidence="2" id="KW-0238">DNA-binding</keyword>
<dbReference type="Proteomes" id="UP000308149">
    <property type="component" value="Chromosome"/>
</dbReference>
<gene>
    <name evidence="5" type="ORF">FHQ07_12325</name>
</gene>
<name>A0A5B7ZT82_9GAMM</name>
<dbReference type="SUPFAM" id="SSF54909">
    <property type="entry name" value="Dimeric alpha+beta barrel"/>
    <property type="match status" value="1"/>
</dbReference>
<dbReference type="Gene3D" id="1.10.10.10">
    <property type="entry name" value="Winged helix-like DNA-binding domain superfamily/Winged helix DNA-binding domain"/>
    <property type="match status" value="1"/>
</dbReference>
<dbReference type="EMBL" id="CP040871">
    <property type="protein sequence ID" value="QDA58039.1"/>
    <property type="molecule type" value="Genomic_DNA"/>
</dbReference>
<dbReference type="Pfam" id="PF13404">
    <property type="entry name" value="HTH_AsnC-type"/>
    <property type="match status" value="1"/>
</dbReference>
<evidence type="ECO:0000313" key="6">
    <source>
        <dbReference type="Proteomes" id="UP000308149"/>
    </source>
</evidence>
<dbReference type="InterPro" id="IPR000485">
    <property type="entry name" value="AsnC-type_HTH_dom"/>
</dbReference>
<keyword evidence="6" id="KW-1185">Reference proteome</keyword>
<dbReference type="AlphaFoldDB" id="A0A5B7ZT82"/>
<dbReference type="InterPro" id="IPR019885">
    <property type="entry name" value="Tscrpt_reg_HTH_AsnC-type_CS"/>
</dbReference>
<dbReference type="InterPro" id="IPR036388">
    <property type="entry name" value="WH-like_DNA-bd_sf"/>
</dbReference>
<dbReference type="Pfam" id="PF01037">
    <property type="entry name" value="AsnC_trans_reg"/>
    <property type="match status" value="1"/>
</dbReference>
<evidence type="ECO:0000256" key="1">
    <source>
        <dbReference type="ARBA" id="ARBA00023015"/>
    </source>
</evidence>
<evidence type="ECO:0000256" key="3">
    <source>
        <dbReference type="ARBA" id="ARBA00023163"/>
    </source>
</evidence>
<protein>
    <submittedName>
        <fullName evidence="5">Lrp/AsnC family transcriptional regulator</fullName>
    </submittedName>
</protein>
<dbReference type="SMART" id="SM00344">
    <property type="entry name" value="HTH_ASNC"/>
    <property type="match status" value="1"/>
</dbReference>
<evidence type="ECO:0000259" key="4">
    <source>
        <dbReference type="PROSITE" id="PS50956"/>
    </source>
</evidence>
<dbReference type="GO" id="GO:0005829">
    <property type="term" value="C:cytosol"/>
    <property type="evidence" value="ECO:0007669"/>
    <property type="project" value="TreeGrafter"/>
</dbReference>
<dbReference type="Gene3D" id="3.30.70.920">
    <property type="match status" value="1"/>
</dbReference>
<dbReference type="KEGG" id="thes:FHQ07_12325"/>
<reference evidence="5 6" key="1">
    <citation type="submission" date="2019-06" db="EMBL/GenBank/DDBJ databases">
        <title>Thermomonas aquatica sp. nov., isolated from an industrial wastewater treatment plant.</title>
        <authorList>
            <person name="Jeon J.H."/>
            <person name="Park D.-S."/>
        </authorList>
    </citation>
    <scope>NUCLEOTIDE SEQUENCE [LARGE SCALE GENOMIC DNA]</scope>
    <source>
        <strain evidence="5 6">SY21</strain>
    </source>
</reference>
<keyword evidence="1" id="KW-0805">Transcription regulation</keyword>
<dbReference type="SUPFAM" id="SSF46785">
    <property type="entry name" value="Winged helix' DNA-binding domain"/>
    <property type="match status" value="1"/>
</dbReference>
<dbReference type="PANTHER" id="PTHR30154:SF53">
    <property type="entry name" value="HTH-TYPE TRANSCRIPTIONAL REGULATOR LRPC"/>
    <property type="match status" value="1"/>
</dbReference>
<organism evidence="5 6">
    <name type="scientific">Thermomonas aquatica</name>
    <dbReference type="NCBI Taxonomy" id="2202149"/>
    <lineage>
        <taxon>Bacteria</taxon>
        <taxon>Pseudomonadati</taxon>
        <taxon>Pseudomonadota</taxon>
        <taxon>Gammaproteobacteria</taxon>
        <taxon>Lysobacterales</taxon>
        <taxon>Lysobacteraceae</taxon>
        <taxon>Thermomonas</taxon>
    </lineage>
</organism>
<dbReference type="InterPro" id="IPR019887">
    <property type="entry name" value="Tscrpt_reg_AsnC/Lrp_C"/>
</dbReference>
<evidence type="ECO:0000313" key="5">
    <source>
        <dbReference type="EMBL" id="QDA58039.1"/>
    </source>
</evidence>
<dbReference type="InterPro" id="IPR036390">
    <property type="entry name" value="WH_DNA-bd_sf"/>
</dbReference>
<dbReference type="InterPro" id="IPR019888">
    <property type="entry name" value="Tscrpt_reg_AsnC-like"/>
</dbReference>
<dbReference type="OrthoDB" id="5476at2"/>
<dbReference type="PROSITE" id="PS00519">
    <property type="entry name" value="HTH_ASNC_1"/>
    <property type="match status" value="1"/>
</dbReference>
<feature type="domain" description="HTH asnC-type" evidence="4">
    <location>
        <begin position="3"/>
        <end position="69"/>
    </location>
</feature>
<evidence type="ECO:0000256" key="2">
    <source>
        <dbReference type="ARBA" id="ARBA00023125"/>
    </source>
</evidence>
<sequence length="143" mass="15755">MRITPADEQLLSLLREDARASTADIARKLGLSRTTVQNRIARLEAQGVIRGYTVRVDDEYERSRIRAHILITLRPKQMPTVARALQAMPEVRVLYSISGGHDLIALAVTAGVGEMDVLTDAIGAIDGVERTTTSIILSTKFER</sequence>
<dbReference type="InterPro" id="IPR011008">
    <property type="entry name" value="Dimeric_a/b-barrel"/>
</dbReference>
<dbReference type="PROSITE" id="PS50956">
    <property type="entry name" value="HTH_ASNC_2"/>
    <property type="match status" value="1"/>
</dbReference>
<dbReference type="PANTHER" id="PTHR30154">
    <property type="entry name" value="LEUCINE-RESPONSIVE REGULATORY PROTEIN"/>
    <property type="match status" value="1"/>
</dbReference>
<dbReference type="GO" id="GO:0043565">
    <property type="term" value="F:sequence-specific DNA binding"/>
    <property type="evidence" value="ECO:0007669"/>
    <property type="project" value="InterPro"/>
</dbReference>
<dbReference type="RefSeq" id="WP_139717120.1">
    <property type="nucleotide sequence ID" value="NZ_CP040871.1"/>
</dbReference>
<proteinExistence type="predicted"/>
<dbReference type="PRINTS" id="PR00033">
    <property type="entry name" value="HTHASNC"/>
</dbReference>
<accession>A0A5B7ZT82</accession>
<dbReference type="GO" id="GO:0043200">
    <property type="term" value="P:response to amino acid"/>
    <property type="evidence" value="ECO:0007669"/>
    <property type="project" value="TreeGrafter"/>
</dbReference>